<organism evidence="5 6">
    <name type="scientific">Conoideocrella luteorostrata</name>
    <dbReference type="NCBI Taxonomy" id="1105319"/>
    <lineage>
        <taxon>Eukaryota</taxon>
        <taxon>Fungi</taxon>
        <taxon>Dikarya</taxon>
        <taxon>Ascomycota</taxon>
        <taxon>Pezizomycotina</taxon>
        <taxon>Sordariomycetes</taxon>
        <taxon>Hypocreomycetidae</taxon>
        <taxon>Hypocreales</taxon>
        <taxon>Clavicipitaceae</taxon>
        <taxon>Conoideocrella</taxon>
    </lineage>
</organism>
<evidence type="ECO:0000313" key="6">
    <source>
        <dbReference type="Proteomes" id="UP001251528"/>
    </source>
</evidence>
<feature type="domain" description="SLS1 N-terminal" evidence="3">
    <location>
        <begin position="219"/>
        <end position="322"/>
    </location>
</feature>
<feature type="domain" description="SLS1 C-terminal" evidence="4">
    <location>
        <begin position="503"/>
        <end position="801"/>
    </location>
</feature>
<feature type="domain" description="SLS1 first KH" evidence="2">
    <location>
        <begin position="329"/>
        <end position="399"/>
    </location>
</feature>
<evidence type="ECO:0000259" key="4">
    <source>
        <dbReference type="Pfam" id="PF20778"/>
    </source>
</evidence>
<feature type="compositionally biased region" description="Basic residues" evidence="1">
    <location>
        <begin position="70"/>
        <end position="87"/>
    </location>
</feature>
<protein>
    <recommendedName>
        <fullName evidence="7">Mitochondrial inner-membrane-bound regulator-domain-containing protein</fullName>
    </recommendedName>
</protein>
<proteinExistence type="predicted"/>
<accession>A0AAJ0CPX9</accession>
<keyword evidence="6" id="KW-1185">Reference proteome</keyword>
<feature type="region of interest" description="Disordered" evidence="1">
    <location>
        <begin position="64"/>
        <end position="150"/>
    </location>
</feature>
<reference evidence="5" key="1">
    <citation type="submission" date="2023-06" db="EMBL/GenBank/DDBJ databases">
        <title>Conoideocrella luteorostrata (Hypocreales: Clavicipitaceae), a potential biocontrol fungus for elongate hemlock scale in United States Christmas tree production areas.</title>
        <authorList>
            <person name="Barrett H."/>
            <person name="Lovett B."/>
            <person name="Macias A.M."/>
            <person name="Stajich J.E."/>
            <person name="Kasson M.T."/>
        </authorList>
    </citation>
    <scope>NUCLEOTIDE SEQUENCE</scope>
    <source>
        <strain evidence="5">ARSEF 14590</strain>
    </source>
</reference>
<dbReference type="EMBL" id="JASWJB010000086">
    <property type="protein sequence ID" value="KAK2599981.1"/>
    <property type="molecule type" value="Genomic_DNA"/>
</dbReference>
<dbReference type="InterPro" id="IPR048401">
    <property type="entry name" value="SLS1_C"/>
</dbReference>
<dbReference type="InterPro" id="IPR048400">
    <property type="entry name" value="SLS1_N"/>
</dbReference>
<gene>
    <name evidence="5" type="ORF">QQS21_005283</name>
</gene>
<dbReference type="Pfam" id="PF20778">
    <property type="entry name" value="SLS1_C"/>
    <property type="match status" value="1"/>
</dbReference>
<comment type="caution">
    <text evidence="5">The sequence shown here is derived from an EMBL/GenBank/DDBJ whole genome shotgun (WGS) entry which is preliminary data.</text>
</comment>
<dbReference type="Proteomes" id="UP001251528">
    <property type="component" value="Unassembled WGS sequence"/>
</dbReference>
<sequence>MISRAALLPRICLACRLGLSQRTTGFIAAYSTSLGQRSQRRYVSDFSPQSKERIEALISGALDDVESSSKGKHAKKRQGHRRGKHHGSAATEEELAEWEVQPTATPEASKGVDSDIIERTSDSTQDYSIPETVPGGDSPTQPPSSAQLSSNSTVFRHDLVNRYSLGHDALGKPVEAIIIKNPNRLKKPNKPIPALDGELAATGVPLNWQSVLPPQSPESDSSEEFWENIEEVRPKTTTIVRRKDFNELIEYLVDGFTQEQLVTYFNRGKWDDDWESNKKPAYPWVLKQSAWTAAQSNQWGSLKRKEQQAVMILTAKWKLEIQEHIEGLGRTVLWLSPQVFQLITKPSSGIIERLSIDLLDKSNNERISTKLDECRLGIYTRKSTVATILARLEEVIQTIKSQTVSVEQIEAENLTQPVLEELAKITNTALCYNQKRAELSVSWLPETDVSNGQSEGPADIVVRLLIGRQFAPRNAEVQLLSTTKSSKLKKGVFLTHHRDKRGLAWRDKLRKWSRYVNPIAKTMDTARHPLDFLHNVKLSQSNLTSPEERIEATATFGTILHTEKKIQTARSAKTRLVLLPVIPHPAALTLLTADSAVPSTQKTAIVLHFAADRTLLPQSTSSSPLPQVRLHVPINPFTDLSNFSFSNTSALEAVIPQQHTDILLPDESVDVRFTQMRLVPLDPGQASLQEFFQASEFNLLQGKLRTPSKTTFSIPDQWLPVQRSSTSTEQTTSVPYMFMGLEIHQTIDMEWQGHILRYSSIEAGHHGGQQQKLSLVVGLCSGDSMAVTQEKLRGFLQSAEEIACDVHFSWNAGHKLMQERSVEQFSWDMMDTEYPAEKVSEETSEHPNHRIDILEDKGPSTTKLEDGTATSDSGRCVEDDGALNTLSTSSSWEEGHSEKTQ</sequence>
<evidence type="ECO:0008006" key="7">
    <source>
        <dbReference type="Google" id="ProtNLM"/>
    </source>
</evidence>
<dbReference type="GO" id="GO:0005743">
    <property type="term" value="C:mitochondrial inner membrane"/>
    <property type="evidence" value="ECO:0007669"/>
    <property type="project" value="InterPro"/>
</dbReference>
<dbReference type="InterPro" id="IPR032741">
    <property type="entry name" value="Sls1_KH-1"/>
</dbReference>
<feature type="compositionally biased region" description="Basic and acidic residues" evidence="1">
    <location>
        <begin position="110"/>
        <end position="121"/>
    </location>
</feature>
<evidence type="ECO:0000259" key="2">
    <source>
        <dbReference type="Pfam" id="PF14611"/>
    </source>
</evidence>
<dbReference type="AlphaFoldDB" id="A0AAJ0CPX9"/>
<feature type="region of interest" description="Disordered" evidence="1">
    <location>
        <begin position="836"/>
        <end position="901"/>
    </location>
</feature>
<feature type="compositionally biased region" description="Basic and acidic residues" evidence="1">
    <location>
        <begin position="836"/>
        <end position="866"/>
    </location>
</feature>
<evidence type="ECO:0000256" key="1">
    <source>
        <dbReference type="SAM" id="MobiDB-lite"/>
    </source>
</evidence>
<name>A0AAJ0CPX9_9HYPO</name>
<dbReference type="Pfam" id="PF14611">
    <property type="entry name" value="KH_SLS1_1"/>
    <property type="match status" value="1"/>
</dbReference>
<evidence type="ECO:0000259" key="3">
    <source>
        <dbReference type="Pfam" id="PF20776"/>
    </source>
</evidence>
<evidence type="ECO:0000313" key="5">
    <source>
        <dbReference type="EMBL" id="KAK2599981.1"/>
    </source>
</evidence>
<dbReference type="Pfam" id="PF20776">
    <property type="entry name" value="SLS1_N"/>
    <property type="match status" value="1"/>
</dbReference>